<evidence type="ECO:0000259" key="6">
    <source>
        <dbReference type="PROSITE" id="PS50977"/>
    </source>
</evidence>
<keyword evidence="8" id="KW-1185">Reference proteome</keyword>
<dbReference type="Gene3D" id="1.10.10.60">
    <property type="entry name" value="Homeodomain-like"/>
    <property type="match status" value="1"/>
</dbReference>
<dbReference type="InterPro" id="IPR001647">
    <property type="entry name" value="HTH_TetR"/>
</dbReference>
<keyword evidence="1" id="KW-0678">Repressor</keyword>
<evidence type="ECO:0000256" key="2">
    <source>
        <dbReference type="ARBA" id="ARBA00023015"/>
    </source>
</evidence>
<evidence type="ECO:0000256" key="5">
    <source>
        <dbReference type="PROSITE-ProRule" id="PRU00335"/>
    </source>
</evidence>
<dbReference type="GO" id="GO:0003700">
    <property type="term" value="F:DNA-binding transcription factor activity"/>
    <property type="evidence" value="ECO:0007669"/>
    <property type="project" value="TreeGrafter"/>
</dbReference>
<evidence type="ECO:0000256" key="4">
    <source>
        <dbReference type="ARBA" id="ARBA00023163"/>
    </source>
</evidence>
<protein>
    <recommendedName>
        <fullName evidence="6">HTH tetR-type domain-containing protein</fullName>
    </recommendedName>
</protein>
<dbReference type="InterPro" id="IPR036271">
    <property type="entry name" value="Tet_transcr_reg_TetR-rel_C_sf"/>
</dbReference>
<dbReference type="EMBL" id="BIFS01000001">
    <property type="protein sequence ID" value="GCE20524.1"/>
    <property type="molecule type" value="Genomic_DNA"/>
</dbReference>
<dbReference type="Pfam" id="PF00440">
    <property type="entry name" value="TetR_N"/>
    <property type="match status" value="1"/>
</dbReference>
<dbReference type="PANTHER" id="PTHR30055:SF175">
    <property type="entry name" value="HTH-TYPE TRANSCRIPTIONAL REPRESSOR KSTR2"/>
    <property type="match status" value="1"/>
</dbReference>
<dbReference type="Pfam" id="PF17932">
    <property type="entry name" value="TetR_C_24"/>
    <property type="match status" value="1"/>
</dbReference>
<organism evidence="7 8">
    <name type="scientific">Dictyobacter kobayashii</name>
    <dbReference type="NCBI Taxonomy" id="2014872"/>
    <lineage>
        <taxon>Bacteria</taxon>
        <taxon>Bacillati</taxon>
        <taxon>Chloroflexota</taxon>
        <taxon>Ktedonobacteria</taxon>
        <taxon>Ktedonobacterales</taxon>
        <taxon>Dictyobacteraceae</taxon>
        <taxon>Dictyobacter</taxon>
    </lineage>
</organism>
<dbReference type="InterPro" id="IPR041490">
    <property type="entry name" value="KstR2_TetR_C"/>
</dbReference>
<sequence length="242" mass="27737">MFMRNLLYGKILVFYSGQHTQGNMHMKQNQPEAVAHPKVRKKDGETDTVKRTRLTQKAIVETAAELFAQKGFGSTSLNDIADALRVTKVALYYHVKNKEEILRLVYLTVLNIAEEPLRRIVESDLSPRDKLQQAIEHHIAVTANSSPAVTVFYREQAHLTGPFAREIALREKDYERYFEQIIQEGIAKEAFKPDFDSKIITFGLLGMCHWLSHWYKPSGRYTHQQIATMFLSMIEGGLLAPE</sequence>
<dbReference type="AlphaFoldDB" id="A0A402ANB6"/>
<dbReference type="PANTHER" id="PTHR30055">
    <property type="entry name" value="HTH-TYPE TRANSCRIPTIONAL REGULATOR RUTR"/>
    <property type="match status" value="1"/>
</dbReference>
<keyword evidence="2" id="KW-0805">Transcription regulation</keyword>
<dbReference type="Proteomes" id="UP000287188">
    <property type="component" value="Unassembled WGS sequence"/>
</dbReference>
<feature type="domain" description="HTH tetR-type" evidence="6">
    <location>
        <begin position="53"/>
        <end position="113"/>
    </location>
</feature>
<dbReference type="GO" id="GO:0000976">
    <property type="term" value="F:transcription cis-regulatory region binding"/>
    <property type="evidence" value="ECO:0007669"/>
    <property type="project" value="TreeGrafter"/>
</dbReference>
<evidence type="ECO:0000313" key="7">
    <source>
        <dbReference type="EMBL" id="GCE20524.1"/>
    </source>
</evidence>
<dbReference type="SUPFAM" id="SSF48498">
    <property type="entry name" value="Tetracyclin repressor-like, C-terminal domain"/>
    <property type="match status" value="1"/>
</dbReference>
<proteinExistence type="predicted"/>
<evidence type="ECO:0000256" key="1">
    <source>
        <dbReference type="ARBA" id="ARBA00022491"/>
    </source>
</evidence>
<accession>A0A402ANB6</accession>
<evidence type="ECO:0000256" key="3">
    <source>
        <dbReference type="ARBA" id="ARBA00023125"/>
    </source>
</evidence>
<reference evidence="8" key="1">
    <citation type="submission" date="2018-12" db="EMBL/GenBank/DDBJ databases">
        <title>Tengunoibacter tsumagoiensis gen. nov., sp. nov., Dictyobacter kobayashii sp. nov., D. alpinus sp. nov., and D. joshuensis sp. nov. and description of Dictyobacteraceae fam. nov. within the order Ktedonobacterales isolated from Tengu-no-mugimeshi.</title>
        <authorList>
            <person name="Wang C.M."/>
            <person name="Zheng Y."/>
            <person name="Sakai Y."/>
            <person name="Toyoda A."/>
            <person name="Minakuchi Y."/>
            <person name="Abe K."/>
            <person name="Yokota A."/>
            <person name="Yabe S."/>
        </authorList>
    </citation>
    <scope>NUCLEOTIDE SEQUENCE [LARGE SCALE GENOMIC DNA]</scope>
    <source>
        <strain evidence="8">Uno11</strain>
    </source>
</reference>
<dbReference type="SUPFAM" id="SSF46689">
    <property type="entry name" value="Homeodomain-like"/>
    <property type="match status" value="1"/>
</dbReference>
<gene>
    <name evidence="7" type="ORF">KDK_43240</name>
</gene>
<feature type="DNA-binding region" description="H-T-H motif" evidence="5">
    <location>
        <begin position="76"/>
        <end position="95"/>
    </location>
</feature>
<dbReference type="InterPro" id="IPR050109">
    <property type="entry name" value="HTH-type_TetR-like_transc_reg"/>
</dbReference>
<keyword evidence="4" id="KW-0804">Transcription</keyword>
<dbReference type="Gene3D" id="1.10.357.10">
    <property type="entry name" value="Tetracycline Repressor, domain 2"/>
    <property type="match status" value="1"/>
</dbReference>
<dbReference type="InterPro" id="IPR009057">
    <property type="entry name" value="Homeodomain-like_sf"/>
</dbReference>
<dbReference type="PRINTS" id="PR00455">
    <property type="entry name" value="HTHTETR"/>
</dbReference>
<name>A0A402ANB6_9CHLR</name>
<keyword evidence="3 5" id="KW-0238">DNA-binding</keyword>
<dbReference type="PROSITE" id="PS50977">
    <property type="entry name" value="HTH_TETR_2"/>
    <property type="match status" value="1"/>
</dbReference>
<evidence type="ECO:0000313" key="8">
    <source>
        <dbReference type="Proteomes" id="UP000287188"/>
    </source>
</evidence>
<comment type="caution">
    <text evidence="7">The sequence shown here is derived from an EMBL/GenBank/DDBJ whole genome shotgun (WGS) entry which is preliminary data.</text>
</comment>